<dbReference type="PROSITE" id="PS51257">
    <property type="entry name" value="PROKAR_LIPOPROTEIN"/>
    <property type="match status" value="1"/>
</dbReference>
<dbReference type="Proteomes" id="UP001597214">
    <property type="component" value="Unassembled WGS sequence"/>
</dbReference>
<dbReference type="EMBL" id="JBHUEM010000004">
    <property type="protein sequence ID" value="MFD1736055.1"/>
    <property type="molecule type" value="Genomic_DNA"/>
</dbReference>
<keyword evidence="2" id="KW-0732">Signal</keyword>
<evidence type="ECO:0000256" key="1">
    <source>
        <dbReference type="SAM" id="MobiDB-lite"/>
    </source>
</evidence>
<dbReference type="RefSeq" id="WP_377927190.1">
    <property type="nucleotide sequence ID" value="NZ_JBHUEM010000004.1"/>
</dbReference>
<comment type="caution">
    <text evidence="3">The sequence shown here is derived from an EMBL/GenBank/DDBJ whole genome shotgun (WGS) entry which is preliminary data.</text>
</comment>
<keyword evidence="3" id="KW-0449">Lipoprotein</keyword>
<gene>
    <name evidence="3" type="ORF">ACFSCX_05705</name>
</gene>
<feature type="chain" id="PRO_5047266201" evidence="2">
    <location>
        <begin position="20"/>
        <end position="329"/>
    </location>
</feature>
<protein>
    <submittedName>
        <fullName evidence="3">YhcN/YlaJ family sporulation lipoprotein</fullName>
    </submittedName>
</protein>
<feature type="region of interest" description="Disordered" evidence="1">
    <location>
        <begin position="74"/>
        <end position="144"/>
    </location>
</feature>
<feature type="signal peptide" evidence="2">
    <location>
        <begin position="1"/>
        <end position="19"/>
    </location>
</feature>
<name>A0ABW4LLJ1_9BACI</name>
<evidence type="ECO:0000313" key="3">
    <source>
        <dbReference type="EMBL" id="MFD1736055.1"/>
    </source>
</evidence>
<reference evidence="4" key="1">
    <citation type="journal article" date="2019" name="Int. J. Syst. Evol. Microbiol.">
        <title>The Global Catalogue of Microorganisms (GCM) 10K type strain sequencing project: providing services to taxonomists for standard genome sequencing and annotation.</title>
        <authorList>
            <consortium name="The Broad Institute Genomics Platform"/>
            <consortium name="The Broad Institute Genome Sequencing Center for Infectious Disease"/>
            <person name="Wu L."/>
            <person name="Ma J."/>
        </authorList>
    </citation>
    <scope>NUCLEOTIDE SEQUENCE [LARGE SCALE GENOMIC DNA]</scope>
    <source>
        <strain evidence="4">CCUG 49339</strain>
    </source>
</reference>
<evidence type="ECO:0000313" key="4">
    <source>
        <dbReference type="Proteomes" id="UP001597214"/>
    </source>
</evidence>
<sequence length="329" mass="37344">MNKKIIYTLSTAFLLGSLAACNTDQGAMEDNTRYNDTARPIGYYSNENIDEENGNAYLPERDNDGPITEMLDRTGAENNRNNNRNKGFNVTDNRYNNNGVFGRNVTNKQNEAHPQNKGTLGTLDDGVIDDRDNRTRGNNRTGITARGEYGQYANRNELADYGNNKGMNNPTRPYAVRDNGLARDNQYSRNDYNYHGQMATRDNNKRASYYNNYDGRLADQISNRVQNIPTVDDVRTIVSGNQVLIALDTKDHDGKEVKSKVRQEVERMTNGKNVRIVTDPAIFQRAQNIDNNLQDGGPTTEIDEDVRDMFREIGNEVDDFVRTPFRDTK</sequence>
<dbReference type="InterPro" id="IPR019076">
    <property type="entry name" value="Spore_lipoprot_YhcN/YlaJ-like"/>
</dbReference>
<evidence type="ECO:0000256" key="2">
    <source>
        <dbReference type="SAM" id="SignalP"/>
    </source>
</evidence>
<dbReference type="Pfam" id="PF09580">
    <property type="entry name" value="Spore_YhcN_YlaJ"/>
    <property type="match status" value="1"/>
</dbReference>
<proteinExistence type="predicted"/>
<feature type="compositionally biased region" description="Polar residues" evidence="1">
    <location>
        <begin position="86"/>
        <end position="119"/>
    </location>
</feature>
<organism evidence="3 4">
    <name type="scientific">Bacillus salitolerans</name>
    <dbReference type="NCBI Taxonomy" id="1437434"/>
    <lineage>
        <taxon>Bacteria</taxon>
        <taxon>Bacillati</taxon>
        <taxon>Bacillota</taxon>
        <taxon>Bacilli</taxon>
        <taxon>Bacillales</taxon>
        <taxon>Bacillaceae</taxon>
        <taxon>Bacillus</taxon>
    </lineage>
</organism>
<keyword evidence="4" id="KW-1185">Reference proteome</keyword>
<accession>A0ABW4LLJ1</accession>